<proteinExistence type="predicted"/>
<reference evidence="1" key="1">
    <citation type="journal article" date="2020" name="Stud. Mycol.">
        <title>101 Dothideomycetes genomes: a test case for predicting lifestyles and emergence of pathogens.</title>
        <authorList>
            <person name="Haridas S."/>
            <person name="Albert R."/>
            <person name="Binder M."/>
            <person name="Bloem J."/>
            <person name="Labutti K."/>
            <person name="Salamov A."/>
            <person name="Andreopoulos B."/>
            <person name="Baker S."/>
            <person name="Barry K."/>
            <person name="Bills G."/>
            <person name="Bluhm B."/>
            <person name="Cannon C."/>
            <person name="Castanera R."/>
            <person name="Culley D."/>
            <person name="Daum C."/>
            <person name="Ezra D."/>
            <person name="Gonzalez J."/>
            <person name="Henrissat B."/>
            <person name="Kuo A."/>
            <person name="Liang C."/>
            <person name="Lipzen A."/>
            <person name="Lutzoni F."/>
            <person name="Magnuson J."/>
            <person name="Mondo S."/>
            <person name="Nolan M."/>
            <person name="Ohm R."/>
            <person name="Pangilinan J."/>
            <person name="Park H.-J."/>
            <person name="Ramirez L."/>
            <person name="Alfaro M."/>
            <person name="Sun H."/>
            <person name="Tritt A."/>
            <person name="Yoshinaga Y."/>
            <person name="Zwiers L.-H."/>
            <person name="Turgeon B."/>
            <person name="Goodwin S."/>
            <person name="Spatafora J."/>
            <person name="Crous P."/>
            <person name="Grigoriev I."/>
        </authorList>
    </citation>
    <scope>NUCLEOTIDE SEQUENCE</scope>
    <source>
        <strain evidence="1">CBS 675.92</strain>
    </source>
</reference>
<keyword evidence="2" id="KW-1185">Reference proteome</keyword>
<gene>
    <name evidence="1" type="ORF">CC80DRAFT_907</name>
</gene>
<dbReference type="Proteomes" id="UP000800035">
    <property type="component" value="Unassembled WGS sequence"/>
</dbReference>
<evidence type="ECO:0000313" key="1">
    <source>
        <dbReference type="EMBL" id="KAF1963262.1"/>
    </source>
</evidence>
<evidence type="ECO:0000313" key="2">
    <source>
        <dbReference type="Proteomes" id="UP000800035"/>
    </source>
</evidence>
<name>A0A6A5UHL5_9PLEO</name>
<protein>
    <submittedName>
        <fullName evidence="1">Uncharacterized protein</fullName>
    </submittedName>
</protein>
<accession>A0A6A5UHL5</accession>
<organism evidence="1 2">
    <name type="scientific">Byssothecium circinans</name>
    <dbReference type="NCBI Taxonomy" id="147558"/>
    <lineage>
        <taxon>Eukaryota</taxon>
        <taxon>Fungi</taxon>
        <taxon>Dikarya</taxon>
        <taxon>Ascomycota</taxon>
        <taxon>Pezizomycotina</taxon>
        <taxon>Dothideomycetes</taxon>
        <taxon>Pleosporomycetidae</taxon>
        <taxon>Pleosporales</taxon>
        <taxon>Massarineae</taxon>
        <taxon>Massarinaceae</taxon>
        <taxon>Byssothecium</taxon>
    </lineage>
</organism>
<dbReference type="EMBL" id="ML976977">
    <property type="protein sequence ID" value="KAF1963262.1"/>
    <property type="molecule type" value="Genomic_DNA"/>
</dbReference>
<dbReference type="AlphaFoldDB" id="A0A6A5UHL5"/>
<sequence>MQASRAADSILLIRYHYYGLCPAIALCSSLIPQTAEVSTPMKTNTEETSKLKKWAVQAQASSIAGLSFESIKRRIAVLHVQPFAAGAGVHNIGIFAAKDLDVPDTDNMTMARMSR</sequence>